<feature type="transmembrane region" description="Helical" evidence="2">
    <location>
        <begin position="115"/>
        <end position="133"/>
    </location>
</feature>
<feature type="transmembrane region" description="Helical" evidence="2">
    <location>
        <begin position="145"/>
        <end position="167"/>
    </location>
</feature>
<name>A0ABW5R8Y6_9BACL</name>
<evidence type="ECO:0000313" key="5">
    <source>
        <dbReference type="Proteomes" id="UP001597497"/>
    </source>
</evidence>
<feature type="region of interest" description="Disordered" evidence="1">
    <location>
        <begin position="376"/>
        <end position="400"/>
    </location>
</feature>
<dbReference type="SMART" id="SM00267">
    <property type="entry name" value="GGDEF"/>
    <property type="match status" value="1"/>
</dbReference>
<proteinExistence type="predicted"/>
<dbReference type="InterPro" id="IPR050469">
    <property type="entry name" value="Diguanylate_Cyclase"/>
</dbReference>
<sequence length="400" mass="45795">MKLLFHSNHIDSSDLLYGPIAPLVSASSILVILVLMLIISYRLYRDRKKRGYRSISVSILLVIIQYMMMINLQLRNDPNLAQTQYLLQLLQVLSFIMINMGIYQLYNRSRMKTQLLFYGFITAALLIAGYYYYQAVTTSMNDQQLLLQYSFMDLYLFILIFLCFYMVAPYVGQRGKYHAAVTIYFIFHLSYVSNQYVFENDHQLLKVFEYFLPIVFYSIVFLYVLDRVIELLQSVYRSSITDGLTGLYNRAFFVNQIEKCLKKDLKVSLIFTDIDNFKKLNDTKGHQAGDEALKGVSEILKQEAEQIGIAGRYGGEELLMLIVNQKSNPAIIAERVRKRVEEEVGVTISVGYTKRKGPITAEAFLQQSDEAMYASKTSGKNKVTAYTSKRSGSAAAGKTS</sequence>
<comment type="caution">
    <text evidence="4">The sequence shown here is derived from an EMBL/GenBank/DDBJ whole genome shotgun (WGS) entry which is preliminary data.</text>
</comment>
<dbReference type="InterPro" id="IPR029787">
    <property type="entry name" value="Nucleotide_cyclase"/>
</dbReference>
<dbReference type="Gene3D" id="3.30.70.270">
    <property type="match status" value="1"/>
</dbReference>
<protein>
    <submittedName>
        <fullName evidence="4">GGDEF domain-containing protein</fullName>
    </submittedName>
</protein>
<feature type="transmembrane region" description="Helical" evidence="2">
    <location>
        <begin position="20"/>
        <end position="43"/>
    </location>
</feature>
<feature type="domain" description="GGDEF" evidence="3">
    <location>
        <begin position="265"/>
        <end position="388"/>
    </location>
</feature>
<organism evidence="4 5">
    <name type="scientific">Marinicrinis sediminis</name>
    <dbReference type="NCBI Taxonomy" id="1652465"/>
    <lineage>
        <taxon>Bacteria</taxon>
        <taxon>Bacillati</taxon>
        <taxon>Bacillota</taxon>
        <taxon>Bacilli</taxon>
        <taxon>Bacillales</taxon>
        <taxon>Paenibacillaceae</taxon>
    </lineage>
</organism>
<feature type="transmembrane region" description="Helical" evidence="2">
    <location>
        <begin position="210"/>
        <end position="229"/>
    </location>
</feature>
<keyword evidence="2" id="KW-0812">Transmembrane</keyword>
<keyword evidence="5" id="KW-1185">Reference proteome</keyword>
<evidence type="ECO:0000313" key="4">
    <source>
        <dbReference type="EMBL" id="MFD2670572.1"/>
    </source>
</evidence>
<gene>
    <name evidence="4" type="ORF">ACFSUC_02980</name>
</gene>
<feature type="transmembrane region" description="Helical" evidence="2">
    <location>
        <begin position="85"/>
        <end position="103"/>
    </location>
</feature>
<dbReference type="Proteomes" id="UP001597497">
    <property type="component" value="Unassembled WGS sequence"/>
</dbReference>
<feature type="transmembrane region" description="Helical" evidence="2">
    <location>
        <begin position="179"/>
        <end position="198"/>
    </location>
</feature>
<accession>A0ABW5R8Y6</accession>
<dbReference type="RefSeq" id="WP_379927977.1">
    <property type="nucleotide sequence ID" value="NZ_JBHUMM010000004.1"/>
</dbReference>
<dbReference type="InterPro" id="IPR043128">
    <property type="entry name" value="Rev_trsase/Diguanyl_cyclase"/>
</dbReference>
<dbReference type="CDD" id="cd01949">
    <property type="entry name" value="GGDEF"/>
    <property type="match status" value="1"/>
</dbReference>
<evidence type="ECO:0000256" key="2">
    <source>
        <dbReference type="SAM" id="Phobius"/>
    </source>
</evidence>
<dbReference type="SUPFAM" id="SSF55073">
    <property type="entry name" value="Nucleotide cyclase"/>
    <property type="match status" value="1"/>
</dbReference>
<keyword evidence="2" id="KW-0472">Membrane</keyword>
<dbReference type="NCBIfam" id="TIGR00254">
    <property type="entry name" value="GGDEF"/>
    <property type="match status" value="1"/>
</dbReference>
<evidence type="ECO:0000256" key="1">
    <source>
        <dbReference type="SAM" id="MobiDB-lite"/>
    </source>
</evidence>
<dbReference type="EMBL" id="JBHUMM010000004">
    <property type="protein sequence ID" value="MFD2670572.1"/>
    <property type="molecule type" value="Genomic_DNA"/>
</dbReference>
<feature type="compositionally biased region" description="Polar residues" evidence="1">
    <location>
        <begin position="376"/>
        <end position="391"/>
    </location>
</feature>
<dbReference type="PANTHER" id="PTHR45138">
    <property type="entry name" value="REGULATORY COMPONENTS OF SENSORY TRANSDUCTION SYSTEM"/>
    <property type="match status" value="1"/>
</dbReference>
<evidence type="ECO:0000259" key="3">
    <source>
        <dbReference type="PROSITE" id="PS50887"/>
    </source>
</evidence>
<reference evidence="5" key="1">
    <citation type="journal article" date="2019" name="Int. J. Syst. Evol. Microbiol.">
        <title>The Global Catalogue of Microorganisms (GCM) 10K type strain sequencing project: providing services to taxonomists for standard genome sequencing and annotation.</title>
        <authorList>
            <consortium name="The Broad Institute Genomics Platform"/>
            <consortium name="The Broad Institute Genome Sequencing Center for Infectious Disease"/>
            <person name="Wu L."/>
            <person name="Ma J."/>
        </authorList>
    </citation>
    <scope>NUCLEOTIDE SEQUENCE [LARGE SCALE GENOMIC DNA]</scope>
    <source>
        <strain evidence="5">KCTC 33676</strain>
    </source>
</reference>
<keyword evidence="2" id="KW-1133">Transmembrane helix</keyword>
<dbReference type="InterPro" id="IPR000160">
    <property type="entry name" value="GGDEF_dom"/>
</dbReference>
<dbReference type="Pfam" id="PF00990">
    <property type="entry name" value="GGDEF"/>
    <property type="match status" value="1"/>
</dbReference>
<dbReference type="PROSITE" id="PS50887">
    <property type="entry name" value="GGDEF"/>
    <property type="match status" value="1"/>
</dbReference>
<dbReference type="PANTHER" id="PTHR45138:SF9">
    <property type="entry name" value="DIGUANYLATE CYCLASE DGCM-RELATED"/>
    <property type="match status" value="1"/>
</dbReference>
<feature type="transmembrane region" description="Helical" evidence="2">
    <location>
        <begin position="55"/>
        <end position="73"/>
    </location>
</feature>